<sequence length="261" mass="30396">MLGYPTYLKHILFKVRIYKLPNIYQRHGIVRSIGSKLDKLRKFLSLKHEFEMCKESSLLQQRQYELLDIGTNHYMIVQEQSPAIGEYLSTMEKGESSGTTNGLGNSLTIPHFKDIRKPYTPDIMLLTETKHVDSYRLCSFFWNDKVKVLLLDNPNMYCINITLGEKFTWMGKRSKYTIMSRIDSAVANLISFDNRLLLLSTKETKWKKTKIDGTSMEARMCHYSGKRYSLNHQSLRKALALSRSKENTNSKNFINNTKQDI</sequence>
<protein>
    <submittedName>
        <fullName evidence="1">Uncharacterized protein</fullName>
    </submittedName>
</protein>
<keyword evidence="2" id="KW-1185">Reference proteome</keyword>
<gene>
    <name evidence="1" type="ORF">HID58_085588</name>
</gene>
<evidence type="ECO:0000313" key="1">
    <source>
        <dbReference type="EMBL" id="KAH0857327.1"/>
    </source>
</evidence>
<organism evidence="1 2">
    <name type="scientific">Brassica napus</name>
    <name type="common">Rape</name>
    <dbReference type="NCBI Taxonomy" id="3708"/>
    <lineage>
        <taxon>Eukaryota</taxon>
        <taxon>Viridiplantae</taxon>
        <taxon>Streptophyta</taxon>
        <taxon>Embryophyta</taxon>
        <taxon>Tracheophyta</taxon>
        <taxon>Spermatophyta</taxon>
        <taxon>Magnoliopsida</taxon>
        <taxon>eudicotyledons</taxon>
        <taxon>Gunneridae</taxon>
        <taxon>Pentapetalae</taxon>
        <taxon>rosids</taxon>
        <taxon>malvids</taxon>
        <taxon>Brassicales</taxon>
        <taxon>Brassicaceae</taxon>
        <taxon>Brassiceae</taxon>
        <taxon>Brassica</taxon>
    </lineage>
</organism>
<proteinExistence type="predicted"/>
<reference evidence="1 2" key="1">
    <citation type="submission" date="2021-05" db="EMBL/GenBank/DDBJ databases">
        <title>Genome Assembly of Synthetic Allotetraploid Brassica napus Reveals Homoeologous Exchanges between Subgenomes.</title>
        <authorList>
            <person name="Davis J.T."/>
        </authorList>
    </citation>
    <scope>NUCLEOTIDE SEQUENCE [LARGE SCALE GENOMIC DNA]</scope>
    <source>
        <strain evidence="2">cv. Da-Ae</strain>
        <tissue evidence="1">Seedling</tissue>
    </source>
</reference>
<dbReference type="Proteomes" id="UP000824890">
    <property type="component" value="Unassembled WGS sequence"/>
</dbReference>
<comment type="caution">
    <text evidence="1">The sequence shown here is derived from an EMBL/GenBank/DDBJ whole genome shotgun (WGS) entry which is preliminary data.</text>
</comment>
<evidence type="ECO:0000313" key="2">
    <source>
        <dbReference type="Proteomes" id="UP000824890"/>
    </source>
</evidence>
<dbReference type="EMBL" id="JAGKQM010000019">
    <property type="protein sequence ID" value="KAH0857327.1"/>
    <property type="molecule type" value="Genomic_DNA"/>
</dbReference>
<name>A0ABQ7XN32_BRANA</name>
<accession>A0ABQ7XN32</accession>